<dbReference type="GO" id="GO:0008270">
    <property type="term" value="F:zinc ion binding"/>
    <property type="evidence" value="ECO:0007669"/>
    <property type="project" value="InterPro"/>
</dbReference>
<dbReference type="Gene3D" id="4.10.240.10">
    <property type="entry name" value="Zn(2)-C6 fungal-type DNA-binding domain"/>
    <property type="match status" value="1"/>
</dbReference>
<dbReference type="CDD" id="cd12148">
    <property type="entry name" value="fungal_TF_MHR"/>
    <property type="match status" value="1"/>
</dbReference>
<proteinExistence type="predicted"/>
<name>A0A9W8YXG3_9PEZI</name>
<dbReference type="OrthoDB" id="5958943at2759"/>
<keyword evidence="1" id="KW-0539">Nucleus</keyword>
<protein>
    <recommendedName>
        <fullName evidence="3">Zn(2)-C6 fungal-type domain-containing protein</fullName>
    </recommendedName>
</protein>
<evidence type="ECO:0000256" key="1">
    <source>
        <dbReference type="ARBA" id="ARBA00023242"/>
    </source>
</evidence>
<reference evidence="4" key="1">
    <citation type="submission" date="2022-10" db="EMBL/GenBank/DDBJ databases">
        <title>Tapping the CABI collections for fungal endophytes: first genome assemblies for Collariella, Neodidymelliopsis, Ascochyta clinopodiicola, Didymella pomorum, Didymosphaeria variabile, Neocosmospora piperis and Neocucurbitaria cava.</title>
        <authorList>
            <person name="Hill R."/>
        </authorList>
    </citation>
    <scope>NUCLEOTIDE SEQUENCE</scope>
    <source>
        <strain evidence="4">IMI 355082</strain>
    </source>
</reference>
<feature type="domain" description="Zn(2)-C6 fungal-type" evidence="3">
    <location>
        <begin position="11"/>
        <end position="93"/>
    </location>
</feature>
<feature type="compositionally biased region" description="Low complexity" evidence="2">
    <location>
        <begin position="128"/>
        <end position="145"/>
    </location>
</feature>
<dbReference type="InterPro" id="IPR036864">
    <property type="entry name" value="Zn2-C6_fun-type_DNA-bd_sf"/>
</dbReference>
<dbReference type="SMART" id="SM00066">
    <property type="entry name" value="GAL4"/>
    <property type="match status" value="1"/>
</dbReference>
<gene>
    <name evidence="4" type="ORF">N0V93_002814</name>
</gene>
<feature type="compositionally biased region" description="Low complexity" evidence="2">
    <location>
        <begin position="360"/>
        <end position="382"/>
    </location>
</feature>
<feature type="region of interest" description="Disordered" evidence="2">
    <location>
        <begin position="40"/>
        <end position="62"/>
    </location>
</feature>
<feature type="region of interest" description="Disordered" evidence="2">
    <location>
        <begin position="360"/>
        <end position="385"/>
    </location>
</feature>
<dbReference type="GO" id="GO:0000981">
    <property type="term" value="F:DNA-binding transcription factor activity, RNA polymerase II-specific"/>
    <property type="evidence" value="ECO:0007669"/>
    <property type="project" value="InterPro"/>
</dbReference>
<feature type="region of interest" description="Disordered" evidence="2">
    <location>
        <begin position="268"/>
        <end position="303"/>
    </location>
</feature>
<evidence type="ECO:0000313" key="4">
    <source>
        <dbReference type="EMBL" id="KAJ4393601.1"/>
    </source>
</evidence>
<dbReference type="AlphaFoldDB" id="A0A9W8YXG3"/>
<dbReference type="EMBL" id="JAPEVB010000002">
    <property type="protein sequence ID" value="KAJ4393601.1"/>
    <property type="molecule type" value="Genomic_DNA"/>
</dbReference>
<feature type="region of interest" description="Disordered" evidence="2">
    <location>
        <begin position="95"/>
        <end position="145"/>
    </location>
</feature>
<evidence type="ECO:0000313" key="5">
    <source>
        <dbReference type="Proteomes" id="UP001140453"/>
    </source>
</evidence>
<dbReference type="Proteomes" id="UP001140453">
    <property type="component" value="Unassembled WGS sequence"/>
</dbReference>
<organism evidence="4 5">
    <name type="scientific">Gnomoniopsis smithogilvyi</name>
    <dbReference type="NCBI Taxonomy" id="1191159"/>
    <lineage>
        <taxon>Eukaryota</taxon>
        <taxon>Fungi</taxon>
        <taxon>Dikarya</taxon>
        <taxon>Ascomycota</taxon>
        <taxon>Pezizomycotina</taxon>
        <taxon>Sordariomycetes</taxon>
        <taxon>Sordariomycetidae</taxon>
        <taxon>Diaporthales</taxon>
        <taxon>Gnomoniaceae</taxon>
        <taxon>Gnomoniopsis</taxon>
    </lineage>
</organism>
<evidence type="ECO:0000256" key="2">
    <source>
        <dbReference type="SAM" id="MobiDB-lite"/>
    </source>
</evidence>
<feature type="compositionally biased region" description="Basic and acidic residues" evidence="2">
    <location>
        <begin position="521"/>
        <end position="530"/>
    </location>
</feature>
<accession>A0A9W8YXG3</accession>
<evidence type="ECO:0000259" key="3">
    <source>
        <dbReference type="SMART" id="SM00066"/>
    </source>
</evidence>
<dbReference type="InterPro" id="IPR001138">
    <property type="entry name" value="Zn2Cys6_DnaBD"/>
</dbReference>
<keyword evidence="5" id="KW-1185">Reference proteome</keyword>
<comment type="caution">
    <text evidence="4">The sequence shown here is derived from an EMBL/GenBank/DDBJ whole genome shotgun (WGS) entry which is preliminary data.</text>
</comment>
<feature type="region of interest" description="Disordered" evidence="2">
    <location>
        <begin position="521"/>
        <end position="541"/>
    </location>
</feature>
<sequence length="916" mass="101450">MVATLAVTMSRRQNSSCDQCRKGKRACDAVWLRDRQIQTTIETNGPKGSPGLLSHGGPAPGPDDDFDLVGPCTNCARTNKHCTFEWVQSQQLQRKERLATSNASTAPAPKKGGTAGTGLDAQSTETQSPAPSSMPLRPLRPSMMPATFNDPAQYSFSPHEQQILMDSCPYPTPNPAEGFKMPTSDSVTGVAFVDGSLTTNPTSMGMPCTTSCLNLDTIATTAQPSSSAYMNVDVLGSYGLDPFGTGPAPTSGYNEAPIDSGVSAAWSSPVAPSINSPTELSTDDHQLGMQQMRKRRRTQSPARMNGVVQQTPLWDIFGGNRLARSANSVMIGETMMRIYHDVMEGALSCWLTEQTCPYNSLPSTPSSTSTSSTGMSATTGHSNNPQQQLWGTFEDMQHEWGANWSNRIYRRVIKLDKMAHMLGLKRLAPADERRVSAALNAAVMAFTAQWAQSSQRSTARWPPDEEHDFRPPDLGEEFDRTLQKSFWNQARQSLSECSEIDSFRVVFAEIVFGLTQKYRDDTGSDDRGMGRPDGSAEDANVTSETVEEILREDTQQIWLERATRRLHVLRRRVELHDRQMRNKKDSDSSAYDAECRKTIDLLFWLAIMFDTISAAMTERPLTVSDEDSSNLALTHSTHQSPMLNDPSKRWNVILAKDQQTKLSSLRWPCTDAEIAQELTDAAPVKVLLYRKVTLLQTLVARAADARSLEEAISDTLMVYRHWQAIYSAIFADCLTHHMLLSARIQSWYVCLFGHWLLATLMVAELVEIVDARDMGGEVEARRRAEEGTVAGIRRDTVSSVAALAKASTPQHDEITGAGELDNFHHAVSDGALLTEPWTMILLRTFSKAAILLLEESVNATKTRDDRLGQHTRCLEKCQDCIKALWYLGRKSDMAREVSQVLDLALQRARMKALHGQ</sequence>